<dbReference type="RefSeq" id="WP_381328042.1">
    <property type="nucleotide sequence ID" value="NZ_JBHTMM010000014.1"/>
</dbReference>
<evidence type="ECO:0000313" key="2">
    <source>
        <dbReference type="Proteomes" id="UP001597058"/>
    </source>
</evidence>
<keyword evidence="2" id="KW-1185">Reference proteome</keyword>
<evidence type="ECO:0000313" key="1">
    <source>
        <dbReference type="EMBL" id="MFD1306895.1"/>
    </source>
</evidence>
<proteinExistence type="predicted"/>
<gene>
    <name evidence="1" type="ORF">ACFQ5X_13715</name>
</gene>
<reference evidence="2" key="1">
    <citation type="journal article" date="2019" name="Int. J. Syst. Evol. Microbiol.">
        <title>The Global Catalogue of Microorganisms (GCM) 10K type strain sequencing project: providing services to taxonomists for standard genome sequencing and annotation.</title>
        <authorList>
            <consortium name="The Broad Institute Genomics Platform"/>
            <consortium name="The Broad Institute Genome Sequencing Center for Infectious Disease"/>
            <person name="Wu L."/>
            <person name="Ma J."/>
        </authorList>
    </citation>
    <scope>NUCLEOTIDE SEQUENCE [LARGE SCALE GENOMIC DNA]</scope>
    <source>
        <strain evidence="2">CGMCC 4.7020</strain>
    </source>
</reference>
<dbReference type="Proteomes" id="UP001597058">
    <property type="component" value="Unassembled WGS sequence"/>
</dbReference>
<dbReference type="Gene3D" id="1.10.287.1060">
    <property type="entry name" value="ESAT-6-like"/>
    <property type="match status" value="1"/>
</dbReference>
<sequence>MSDDSGGGKTPEMVLHIRTADIKSAAPMFQEQAKNLSKALTTLIKTLDGLGKPWGDDKQGKEFEDVYAPQQRKIESAAGILVLGLTSIHEALVDLSDGHVANDELVRSMFTKVKVPHQGSGDSAGER</sequence>
<protein>
    <recommendedName>
        <fullName evidence="3">WXG100 family type VII secretion target</fullName>
    </recommendedName>
</protein>
<dbReference type="EMBL" id="JBHTMM010000014">
    <property type="protein sequence ID" value="MFD1306895.1"/>
    <property type="molecule type" value="Genomic_DNA"/>
</dbReference>
<accession>A0ABW3XE62</accession>
<organism evidence="1 2">
    <name type="scientific">Streptomyces kaempferi</name>
    <dbReference type="NCBI Taxonomy" id="333725"/>
    <lineage>
        <taxon>Bacteria</taxon>
        <taxon>Bacillati</taxon>
        <taxon>Actinomycetota</taxon>
        <taxon>Actinomycetes</taxon>
        <taxon>Kitasatosporales</taxon>
        <taxon>Streptomycetaceae</taxon>
        <taxon>Streptomyces</taxon>
    </lineage>
</organism>
<evidence type="ECO:0008006" key="3">
    <source>
        <dbReference type="Google" id="ProtNLM"/>
    </source>
</evidence>
<comment type="caution">
    <text evidence="1">The sequence shown here is derived from an EMBL/GenBank/DDBJ whole genome shotgun (WGS) entry which is preliminary data.</text>
</comment>
<name>A0ABW3XE62_9ACTN</name>